<dbReference type="STRING" id="1703770.AMJ39_01020"/>
<evidence type="ECO:0008006" key="3">
    <source>
        <dbReference type="Google" id="ProtNLM"/>
    </source>
</evidence>
<dbReference type="PANTHER" id="PTHR10151:SF120">
    <property type="entry name" value="BIS(5'-ADENOSYL)-TRIPHOSPHATASE"/>
    <property type="match status" value="1"/>
</dbReference>
<organism evidence="1 2">
    <name type="scientific">candidate division TA06 bacterium DG_24</name>
    <dbReference type="NCBI Taxonomy" id="1703770"/>
    <lineage>
        <taxon>Bacteria</taxon>
        <taxon>Bacteria division TA06</taxon>
    </lineage>
</organism>
<dbReference type="Pfam" id="PF01663">
    <property type="entry name" value="Phosphodiest"/>
    <property type="match status" value="1"/>
</dbReference>
<dbReference type="InterPro" id="IPR017850">
    <property type="entry name" value="Alkaline_phosphatase_core_sf"/>
</dbReference>
<evidence type="ECO:0000313" key="2">
    <source>
        <dbReference type="Proteomes" id="UP000052008"/>
    </source>
</evidence>
<protein>
    <recommendedName>
        <fullName evidence="3">Phosphodiesterase</fullName>
    </recommendedName>
</protein>
<dbReference type="PANTHER" id="PTHR10151">
    <property type="entry name" value="ECTONUCLEOTIDE PYROPHOSPHATASE/PHOSPHODIESTERASE"/>
    <property type="match status" value="1"/>
</dbReference>
<name>A0A0S7WW23_UNCT6</name>
<proteinExistence type="predicted"/>
<dbReference type="GO" id="GO:0016787">
    <property type="term" value="F:hydrolase activity"/>
    <property type="evidence" value="ECO:0007669"/>
    <property type="project" value="UniProtKB-ARBA"/>
</dbReference>
<dbReference type="Proteomes" id="UP000052008">
    <property type="component" value="Unassembled WGS sequence"/>
</dbReference>
<reference evidence="1 2" key="1">
    <citation type="journal article" date="2015" name="Microbiome">
        <title>Genomic resolution of linkages in carbon, nitrogen, and sulfur cycling among widespread estuary sediment bacteria.</title>
        <authorList>
            <person name="Baker B.J."/>
            <person name="Lazar C.S."/>
            <person name="Teske A.P."/>
            <person name="Dick G.J."/>
        </authorList>
    </citation>
    <scope>NUCLEOTIDE SEQUENCE [LARGE SCALE GENOMIC DNA]</scope>
    <source>
        <strain evidence="1">DG_24</strain>
    </source>
</reference>
<sequence>MLLIGLDGADWRVMKPLMEKGQLPTLARLAAEGVRGDLLSFEPLASPLVWTSIATGKVPEKHGIKDFFATQSAIKAKRIWDIVRQQRPEAKIGLYKYLFTWPPERGLAFVVPGWTARSPETVPAHLRFIKEIEMAGLPSTNTALMHYLDVGLRGLIHGMRVSTLTRCALVALYQRLLKPSNVELHYRKQLLEALIAGDIYSRLMRKQRLDFSASIYAGLDGISHHYWKYYEPHLFRDVSPREKRRYGDVVARCYRAADRMVGRLMQSVGRETNVIVASDHGFRASKDCWMKRQLNVGLLLQRLGIDDRVYVSIILDKVHLRLRAGSRAERSELVEMLRGIEYRDSRESFLEVDLGSDDASIGIRPRQIVDQGDNPSIRMLGGEVRLQELLIEKAEISGTHDPTGILIMRGPAVNRGADIGVVSVLDLTPTMLVLMNLAVGRDMDGRVLSETIEPEFLRRHPIRYVDSYEESAHPGPEPAEIEERLVAESIVGERLRGLGYIE</sequence>
<comment type="caution">
    <text evidence="1">The sequence shown here is derived from an EMBL/GenBank/DDBJ whole genome shotgun (WGS) entry which is preliminary data.</text>
</comment>
<dbReference type="InterPro" id="IPR002591">
    <property type="entry name" value="Phosphodiest/P_Trfase"/>
</dbReference>
<evidence type="ECO:0000313" key="1">
    <source>
        <dbReference type="EMBL" id="KPJ54346.1"/>
    </source>
</evidence>
<accession>A0A0S7WW23</accession>
<gene>
    <name evidence="1" type="ORF">AMJ39_01020</name>
</gene>
<dbReference type="Gene3D" id="3.40.720.10">
    <property type="entry name" value="Alkaline Phosphatase, subunit A"/>
    <property type="match status" value="2"/>
</dbReference>
<dbReference type="EMBL" id="LIZS01000004">
    <property type="protein sequence ID" value="KPJ54346.1"/>
    <property type="molecule type" value="Genomic_DNA"/>
</dbReference>
<dbReference type="AlphaFoldDB" id="A0A0S7WW23"/>
<dbReference type="SUPFAM" id="SSF53649">
    <property type="entry name" value="Alkaline phosphatase-like"/>
    <property type="match status" value="1"/>
</dbReference>